<dbReference type="OrthoDB" id="205623at2759"/>
<accession>A0A4Y2BG79</accession>
<keyword evidence="2" id="KW-1185">Reference proteome</keyword>
<proteinExistence type="predicted"/>
<organism evidence="1 2">
    <name type="scientific">Araneus ventricosus</name>
    <name type="common">Orbweaver spider</name>
    <name type="synonym">Epeira ventricosa</name>
    <dbReference type="NCBI Taxonomy" id="182803"/>
    <lineage>
        <taxon>Eukaryota</taxon>
        <taxon>Metazoa</taxon>
        <taxon>Ecdysozoa</taxon>
        <taxon>Arthropoda</taxon>
        <taxon>Chelicerata</taxon>
        <taxon>Arachnida</taxon>
        <taxon>Araneae</taxon>
        <taxon>Araneomorphae</taxon>
        <taxon>Entelegynae</taxon>
        <taxon>Araneoidea</taxon>
        <taxon>Araneidae</taxon>
        <taxon>Araneus</taxon>
    </lineage>
</organism>
<sequence>MLVNDEQLLSDVIKYSSFSFMKETLNKKVAELAALPRDVVLNHPDLPQGLKDLLVGKEGGFFDPDPNAVTFVRKGEYHQMSHAEMNVFFGFYEI</sequence>
<dbReference type="AlphaFoldDB" id="A0A4Y2BG79"/>
<protein>
    <submittedName>
        <fullName evidence="1">Uncharacterized protein</fullName>
    </submittedName>
</protein>
<evidence type="ECO:0000313" key="2">
    <source>
        <dbReference type="Proteomes" id="UP000499080"/>
    </source>
</evidence>
<comment type="caution">
    <text evidence="1">The sequence shown here is derived from an EMBL/GenBank/DDBJ whole genome shotgun (WGS) entry which is preliminary data.</text>
</comment>
<gene>
    <name evidence="1" type="ORF">AVEN_156399_1</name>
</gene>
<evidence type="ECO:0000313" key="1">
    <source>
        <dbReference type="EMBL" id="GBL90144.1"/>
    </source>
</evidence>
<reference evidence="1 2" key="1">
    <citation type="journal article" date="2019" name="Sci. Rep.">
        <title>Orb-weaving spider Araneus ventricosus genome elucidates the spidroin gene catalogue.</title>
        <authorList>
            <person name="Kono N."/>
            <person name="Nakamura H."/>
            <person name="Ohtoshi R."/>
            <person name="Moran D.A.P."/>
            <person name="Shinohara A."/>
            <person name="Yoshida Y."/>
            <person name="Fujiwara M."/>
            <person name="Mori M."/>
            <person name="Tomita M."/>
            <person name="Arakawa K."/>
        </authorList>
    </citation>
    <scope>NUCLEOTIDE SEQUENCE [LARGE SCALE GENOMIC DNA]</scope>
</reference>
<name>A0A4Y2BG79_ARAVE</name>
<dbReference type="EMBL" id="BGPR01159430">
    <property type="protein sequence ID" value="GBL90144.1"/>
    <property type="molecule type" value="Genomic_DNA"/>
</dbReference>
<dbReference type="Proteomes" id="UP000499080">
    <property type="component" value="Unassembled WGS sequence"/>
</dbReference>